<feature type="compositionally biased region" description="Polar residues" evidence="1">
    <location>
        <begin position="1"/>
        <end position="20"/>
    </location>
</feature>
<sequence length="538" mass="59052">MSTIFARSPLTSLPMATNRPSTRRRSAKQAFDDDDAPAPKRVKADLNGNSKKAATTTTTKKTTKVAYDENDDGFQFSRRTSRRTTKAQVAPLQESIPEEKVAKPTRRREILRSSPDPPPAKAPARRKKSIATIDPESSDAQNRRRSARISGDRNNLEIRSKSTEPLPPKRTGRKAPAEPQKKKQKQVTPAPEAQPKASAFAGAQTPTQQEGDAAKERDPNARRIMLPFADTPVITRNKEMRKGNKDGHRRSSTGLRGRRASSLIDSGMSNALPHSAIEVADYYKYIEQSLPEPRRMKQLLTWCGSQALPKKPSGDVKNANAIMAARAIQQELIDDFANRPELSDWFSREETVAPPAVKKPNPTNEKNKITLQELEEEVKRLEEEKAAWESLEKSAPSVASVPPPPSSDESAAALGDIDTSVLDPAQVAILSKLQLPSTQTEEQPTSTAFTFTFTTPSALQSHLSKLSQSLEPNIDIFADGVHKIEQYRNAAERVADRVLGTAAKRLEDRDREVKERAGADGIGVGDVLRGLAGVLGES</sequence>
<evidence type="ECO:0000256" key="1">
    <source>
        <dbReference type="SAM" id="MobiDB-lite"/>
    </source>
</evidence>
<dbReference type="Pfam" id="PF08202">
    <property type="entry name" value="MIS13"/>
    <property type="match status" value="1"/>
</dbReference>
<dbReference type="PANTHER" id="PTHR14778:SF2">
    <property type="entry name" value="KINETOCHORE-ASSOCIATED PROTEIN DSN1 HOMOLOG"/>
    <property type="match status" value="1"/>
</dbReference>
<dbReference type="STRING" id="5454.A0A163JQK7"/>
<gene>
    <name evidence="2" type="ORF">ST47_g2347</name>
</gene>
<dbReference type="OrthoDB" id="3364649at2759"/>
<dbReference type="PANTHER" id="PTHR14778">
    <property type="entry name" value="KINETOCHORE-ASSOCIATED PROTEIN DSN1 HOMOLOG"/>
    <property type="match status" value="1"/>
</dbReference>
<feature type="compositionally biased region" description="Basic and acidic residues" evidence="1">
    <location>
        <begin position="212"/>
        <end position="221"/>
    </location>
</feature>
<protein>
    <submittedName>
        <fullName evidence="2">Cell division</fullName>
    </submittedName>
</protein>
<keyword evidence="3" id="KW-1185">Reference proteome</keyword>
<proteinExistence type="predicted"/>
<organism evidence="2 3">
    <name type="scientific">Didymella rabiei</name>
    <name type="common">Chickpea ascochyta blight fungus</name>
    <name type="synonym">Mycosphaerella rabiei</name>
    <dbReference type="NCBI Taxonomy" id="5454"/>
    <lineage>
        <taxon>Eukaryota</taxon>
        <taxon>Fungi</taxon>
        <taxon>Dikarya</taxon>
        <taxon>Ascomycota</taxon>
        <taxon>Pezizomycotina</taxon>
        <taxon>Dothideomycetes</taxon>
        <taxon>Pleosporomycetidae</taxon>
        <taxon>Pleosporales</taxon>
        <taxon>Pleosporineae</taxon>
        <taxon>Didymellaceae</taxon>
        <taxon>Ascochyta</taxon>
    </lineage>
</organism>
<feature type="region of interest" description="Disordered" evidence="1">
    <location>
        <begin position="1"/>
        <end position="258"/>
    </location>
</feature>
<dbReference type="Proteomes" id="UP000076837">
    <property type="component" value="Unassembled WGS sequence"/>
</dbReference>
<evidence type="ECO:0000313" key="3">
    <source>
        <dbReference type="Proteomes" id="UP000076837"/>
    </source>
</evidence>
<dbReference type="AlphaFoldDB" id="A0A163JQK7"/>
<reference evidence="2 3" key="1">
    <citation type="journal article" date="2016" name="Sci. Rep.">
        <title>Draft genome sequencing and secretome analysis of fungal phytopathogen Ascochyta rabiei provides insight into the necrotrophic effector repertoire.</title>
        <authorList>
            <person name="Verma S."/>
            <person name="Gazara R.K."/>
            <person name="Nizam S."/>
            <person name="Parween S."/>
            <person name="Chattopadhyay D."/>
            <person name="Verma P.K."/>
        </authorList>
    </citation>
    <scope>NUCLEOTIDE SEQUENCE [LARGE SCALE GENOMIC DNA]</scope>
    <source>
        <strain evidence="2 3">ArDII</strain>
    </source>
</reference>
<dbReference type="GO" id="GO:0007059">
    <property type="term" value="P:chromosome segregation"/>
    <property type="evidence" value="ECO:0007669"/>
    <property type="project" value="InterPro"/>
</dbReference>
<feature type="compositionally biased region" description="Low complexity" evidence="1">
    <location>
        <begin position="51"/>
        <end position="60"/>
    </location>
</feature>
<feature type="compositionally biased region" description="Basic residues" evidence="1">
    <location>
        <begin position="247"/>
        <end position="258"/>
    </location>
</feature>
<dbReference type="GO" id="GO:0051301">
    <property type="term" value="P:cell division"/>
    <property type="evidence" value="ECO:0007669"/>
    <property type="project" value="UniProtKB-KW"/>
</dbReference>
<feature type="compositionally biased region" description="Basic and acidic residues" evidence="1">
    <location>
        <begin position="97"/>
        <end position="111"/>
    </location>
</feature>
<keyword evidence="2" id="KW-0132">Cell division</keyword>
<dbReference type="InterPro" id="IPR013218">
    <property type="entry name" value="Dsn1/Mis13"/>
</dbReference>
<accession>A0A163JQK7</accession>
<feature type="compositionally biased region" description="Basic and acidic residues" evidence="1">
    <location>
        <begin position="150"/>
        <end position="162"/>
    </location>
</feature>
<keyword evidence="2" id="KW-0131">Cell cycle</keyword>
<feature type="region of interest" description="Disordered" evidence="1">
    <location>
        <begin position="387"/>
        <end position="412"/>
    </location>
</feature>
<comment type="caution">
    <text evidence="2">The sequence shown here is derived from an EMBL/GenBank/DDBJ whole genome shotgun (WGS) entry which is preliminary data.</text>
</comment>
<name>A0A163JQK7_DIDRA</name>
<dbReference type="GO" id="GO:0000444">
    <property type="term" value="C:MIS12/MIND type complex"/>
    <property type="evidence" value="ECO:0007669"/>
    <property type="project" value="InterPro"/>
</dbReference>
<feature type="compositionally biased region" description="Basic and acidic residues" evidence="1">
    <location>
        <begin position="236"/>
        <end position="246"/>
    </location>
</feature>
<evidence type="ECO:0000313" key="2">
    <source>
        <dbReference type="EMBL" id="KZM26518.1"/>
    </source>
</evidence>
<dbReference type="EMBL" id="JYNV01000103">
    <property type="protein sequence ID" value="KZM26518.1"/>
    <property type="molecule type" value="Genomic_DNA"/>
</dbReference>